<feature type="signal peptide" evidence="1">
    <location>
        <begin position="1"/>
        <end position="24"/>
    </location>
</feature>
<dbReference type="PROSITE" id="PS51257">
    <property type="entry name" value="PROKAR_LIPOPROTEIN"/>
    <property type="match status" value="1"/>
</dbReference>
<dbReference type="PANTHER" id="PTHR35841">
    <property type="entry name" value="PHOSPHONATES-BINDING PERIPLASMIC PROTEIN"/>
    <property type="match status" value="1"/>
</dbReference>
<keyword evidence="1" id="KW-0732">Signal</keyword>
<sequence>MKKLWKLPVVGMLSALLLVGCNSSENESSTDSASANSKEPLVVVWYPNESGSEMGPSRDAFGKLFEEATGREVEHKLTTDYAIAIETIANGNAQVAFMGAQGYIEANKKNEAVAPLVVTSGESGTLDDALYYSWLAVPKEKANAYKVNEEYDLDTTEGKSISFVSPSSTSGFKMPASSIISHFSDKGLKEEDLMEGNAVYPSVVFGGSHQGAAVNMLMGRTDIASFCDTCVDPYIEIVEGEANKPGTVYRVRDNAAPPFNTLPGEEFTLIQVTPVLNAPFAVNTEVLSEEEVSKLKEALTSDATAKNEEIFMPKEKEQPSLFYTSGNERFLEVDDQWFNPIRELSK</sequence>
<dbReference type="EMBL" id="JACSPZ010000004">
    <property type="protein sequence ID" value="MBD8037023.1"/>
    <property type="molecule type" value="Genomic_DNA"/>
</dbReference>
<comment type="caution">
    <text evidence="2">The sequence shown here is derived from an EMBL/GenBank/DDBJ whole genome shotgun (WGS) entry which is preliminary data.</text>
</comment>
<name>A0ABR8XYK6_9BACL</name>
<dbReference type="Gene3D" id="3.40.190.10">
    <property type="entry name" value="Periplasmic binding protein-like II"/>
    <property type="match status" value="2"/>
</dbReference>
<reference evidence="2 3" key="1">
    <citation type="submission" date="2020-08" db="EMBL/GenBank/DDBJ databases">
        <title>A Genomic Blueprint of the Chicken Gut Microbiome.</title>
        <authorList>
            <person name="Gilroy R."/>
            <person name="Ravi A."/>
            <person name="Getino M."/>
            <person name="Pursley I."/>
            <person name="Horton D.L."/>
            <person name="Alikhan N.-F."/>
            <person name="Baker D."/>
            <person name="Gharbi K."/>
            <person name="Hall N."/>
            <person name="Watson M."/>
            <person name="Adriaenssens E.M."/>
            <person name="Foster-Nyarko E."/>
            <person name="Jarju S."/>
            <person name="Secka A."/>
            <person name="Antonio M."/>
            <person name="Oren A."/>
            <person name="Chaudhuri R."/>
            <person name="La Ragione R.M."/>
            <person name="Hildebrand F."/>
            <person name="Pallen M.J."/>
        </authorList>
    </citation>
    <scope>NUCLEOTIDE SEQUENCE [LARGE SCALE GENOMIC DNA]</scope>
    <source>
        <strain evidence="2 3">A46</strain>
    </source>
</reference>
<evidence type="ECO:0000313" key="2">
    <source>
        <dbReference type="EMBL" id="MBD8037023.1"/>
    </source>
</evidence>
<keyword evidence="3" id="KW-1185">Reference proteome</keyword>
<gene>
    <name evidence="2" type="ORF">H9635_09725</name>
</gene>
<proteinExistence type="predicted"/>
<accession>A0ABR8XYK6</accession>
<evidence type="ECO:0000313" key="3">
    <source>
        <dbReference type="Proteomes" id="UP000619101"/>
    </source>
</evidence>
<feature type="chain" id="PRO_5045636445" evidence="1">
    <location>
        <begin position="25"/>
        <end position="346"/>
    </location>
</feature>
<dbReference type="RefSeq" id="WP_191700037.1">
    <property type="nucleotide sequence ID" value="NZ_JACSPZ010000004.1"/>
</dbReference>
<evidence type="ECO:0000256" key="1">
    <source>
        <dbReference type="SAM" id="SignalP"/>
    </source>
</evidence>
<organism evidence="2 3">
    <name type="scientific">Solibacillus faecavium</name>
    <dbReference type="NCBI Taxonomy" id="2762221"/>
    <lineage>
        <taxon>Bacteria</taxon>
        <taxon>Bacillati</taxon>
        <taxon>Bacillota</taxon>
        <taxon>Bacilli</taxon>
        <taxon>Bacillales</taxon>
        <taxon>Caryophanaceae</taxon>
        <taxon>Solibacillus</taxon>
    </lineage>
</organism>
<dbReference type="SUPFAM" id="SSF53850">
    <property type="entry name" value="Periplasmic binding protein-like II"/>
    <property type="match status" value="1"/>
</dbReference>
<dbReference type="Proteomes" id="UP000619101">
    <property type="component" value="Unassembled WGS sequence"/>
</dbReference>
<dbReference type="PANTHER" id="PTHR35841:SF1">
    <property type="entry name" value="PHOSPHONATES-BINDING PERIPLASMIC PROTEIN"/>
    <property type="match status" value="1"/>
</dbReference>
<protein>
    <submittedName>
        <fullName evidence="2">PhnD/SsuA/transferrin family substrate-binding protein</fullName>
    </submittedName>
</protein>
<dbReference type="Pfam" id="PF12974">
    <property type="entry name" value="Phosphonate-bd"/>
    <property type="match status" value="1"/>
</dbReference>